<gene>
    <name evidence="3" type="ORF">SAMN05444276_1011194</name>
</gene>
<reference evidence="4" key="1">
    <citation type="submission" date="2016-10" db="EMBL/GenBank/DDBJ databases">
        <authorList>
            <person name="Varghese N."/>
            <person name="Submissions S."/>
        </authorList>
    </citation>
    <scope>NUCLEOTIDE SEQUENCE [LARGE SCALE GENOMIC DNA]</scope>
    <source>
        <strain evidence="4">DSM 29303</strain>
    </source>
</reference>
<dbReference type="PANTHER" id="PTHR22911">
    <property type="entry name" value="ACYL-MALONYL CONDENSING ENZYME-RELATED"/>
    <property type="match status" value="1"/>
</dbReference>
<dbReference type="PANTHER" id="PTHR22911:SF103">
    <property type="entry name" value="BLR2811 PROTEIN"/>
    <property type="match status" value="1"/>
</dbReference>
<feature type="transmembrane region" description="Helical" evidence="1">
    <location>
        <begin position="232"/>
        <end position="257"/>
    </location>
</feature>
<sequence length="342" mass="36462">MTGWYTIQRSALPMTAPCPAPSPGHAAPVAAPLPPPVAIPPVVPVAVPEAAAVRDGQRAGVLMICAASLIFAVQDAVSRHLGAIYPPVYVTMLRYWFFAVFAVVLVARSPGGVRAALRSPHPVAQTLRGLILVAEVVLMLTAFVKLGIVETHAVFTVAPLMVVALSGPILGEKIGWRRWLAVGVGFAGILIILQPGLRVFSPWAALPLISALMFAVYALLTRKVSADDSAMVSFFWTGVAGAVGITLAGIWFAVPIARADWPWMAALCLTGAAGHYLLIRAYALAEASSLQPFAYTQLVWVSLIGVFWLGETLRLNVLIGMVIIVGAGLFTWWRTLRRARTG</sequence>
<feature type="transmembrane region" description="Helical" evidence="1">
    <location>
        <begin position="59"/>
        <end position="77"/>
    </location>
</feature>
<evidence type="ECO:0000256" key="1">
    <source>
        <dbReference type="SAM" id="Phobius"/>
    </source>
</evidence>
<dbReference type="InterPro" id="IPR037185">
    <property type="entry name" value="EmrE-like"/>
</dbReference>
<feature type="domain" description="EamA" evidence="2">
    <location>
        <begin position="203"/>
        <end position="330"/>
    </location>
</feature>
<feature type="transmembrane region" description="Helical" evidence="1">
    <location>
        <begin position="178"/>
        <end position="197"/>
    </location>
</feature>
<feature type="transmembrane region" description="Helical" evidence="1">
    <location>
        <begin position="315"/>
        <end position="333"/>
    </location>
</feature>
<dbReference type="InterPro" id="IPR000620">
    <property type="entry name" value="EamA_dom"/>
</dbReference>
<feature type="domain" description="EamA" evidence="2">
    <location>
        <begin position="59"/>
        <end position="193"/>
    </location>
</feature>
<evidence type="ECO:0000259" key="2">
    <source>
        <dbReference type="Pfam" id="PF00892"/>
    </source>
</evidence>
<dbReference type="SUPFAM" id="SSF103481">
    <property type="entry name" value="Multidrug resistance efflux transporter EmrE"/>
    <property type="match status" value="2"/>
</dbReference>
<accession>A0A1H2U667</accession>
<evidence type="ECO:0000313" key="4">
    <source>
        <dbReference type="Proteomes" id="UP000182944"/>
    </source>
</evidence>
<name>A0A1H2U667_9RHOB</name>
<dbReference type="EMBL" id="FNNA01000001">
    <property type="protein sequence ID" value="SDW51702.1"/>
    <property type="molecule type" value="Genomic_DNA"/>
</dbReference>
<dbReference type="Gene3D" id="1.10.3730.20">
    <property type="match status" value="1"/>
</dbReference>
<protein>
    <submittedName>
        <fullName evidence="3">S-adenosylmethionine uptake transporter</fullName>
    </submittedName>
</protein>
<keyword evidence="1" id="KW-1133">Transmembrane helix</keyword>
<keyword evidence="1" id="KW-0812">Transmembrane</keyword>
<feature type="transmembrane region" description="Helical" evidence="1">
    <location>
        <begin position="203"/>
        <end position="220"/>
    </location>
</feature>
<proteinExistence type="predicted"/>
<feature type="transmembrane region" description="Helical" evidence="1">
    <location>
        <begin position="127"/>
        <end position="146"/>
    </location>
</feature>
<feature type="transmembrane region" description="Helical" evidence="1">
    <location>
        <begin position="83"/>
        <end position="106"/>
    </location>
</feature>
<evidence type="ECO:0000313" key="3">
    <source>
        <dbReference type="EMBL" id="SDW51702.1"/>
    </source>
</evidence>
<feature type="transmembrane region" description="Helical" evidence="1">
    <location>
        <begin position="263"/>
        <end position="285"/>
    </location>
</feature>
<dbReference type="Proteomes" id="UP000182944">
    <property type="component" value="Unassembled WGS sequence"/>
</dbReference>
<dbReference type="GO" id="GO:0016020">
    <property type="term" value="C:membrane"/>
    <property type="evidence" value="ECO:0007669"/>
    <property type="project" value="InterPro"/>
</dbReference>
<organism evidence="3 4">
    <name type="scientific">Paracoccus sanguinis</name>
    <dbReference type="NCBI Taxonomy" id="1545044"/>
    <lineage>
        <taxon>Bacteria</taxon>
        <taxon>Pseudomonadati</taxon>
        <taxon>Pseudomonadota</taxon>
        <taxon>Alphaproteobacteria</taxon>
        <taxon>Rhodobacterales</taxon>
        <taxon>Paracoccaceae</taxon>
        <taxon>Paracoccus</taxon>
    </lineage>
</organism>
<keyword evidence="1" id="KW-0472">Membrane</keyword>
<dbReference type="STRING" id="1545044.SAMN05444276_1011194"/>
<dbReference type="Pfam" id="PF00892">
    <property type="entry name" value="EamA"/>
    <property type="match status" value="2"/>
</dbReference>
<dbReference type="AlphaFoldDB" id="A0A1H2U667"/>
<keyword evidence="4" id="KW-1185">Reference proteome</keyword>
<feature type="transmembrane region" description="Helical" evidence="1">
    <location>
        <begin position="292"/>
        <end position="309"/>
    </location>
</feature>